<comment type="subcellular location">
    <subcellularLocation>
        <location evidence="10">Cytoplasm</location>
    </subcellularLocation>
</comment>
<dbReference type="HAMAP" id="MF_00278">
    <property type="entry name" value="HisH"/>
    <property type="match status" value="1"/>
</dbReference>
<feature type="active site" evidence="10 11">
    <location>
        <position position="184"/>
    </location>
</feature>
<sequence>MTAIVDYGVGNLFSLSSSLAAIGEEAAVTRDRGEIAAAERVILPGVGAFADARRKLAETGMDEAVLAAAEGGKPLLGICLGMQLLFERSCEYGEHAGLALLRGEVVGMAGRIPPELPIPHIGWNALDIRRPGGILKYVKSGDCVYFVHSYYAEGCEESLTATAEYGLPLAACVSLGNVHGCQFHPEKSGKVGLSILKAFCELR</sequence>
<evidence type="ECO:0000256" key="3">
    <source>
        <dbReference type="ARBA" id="ARBA00022605"/>
    </source>
</evidence>
<reference evidence="13" key="2">
    <citation type="journal article" date="2021" name="PeerJ">
        <title>Extensive microbial diversity within the chicken gut microbiome revealed by metagenomics and culture.</title>
        <authorList>
            <person name="Gilroy R."/>
            <person name="Ravi A."/>
            <person name="Getino M."/>
            <person name="Pursley I."/>
            <person name="Horton D.L."/>
            <person name="Alikhan N.F."/>
            <person name="Baker D."/>
            <person name="Gharbi K."/>
            <person name="Hall N."/>
            <person name="Watson M."/>
            <person name="Adriaenssens E.M."/>
            <person name="Foster-Nyarko E."/>
            <person name="Jarju S."/>
            <person name="Secka A."/>
            <person name="Antonio M."/>
            <person name="Oren A."/>
            <person name="Chaudhuri R.R."/>
            <person name="La Ragione R."/>
            <person name="Hildebrand F."/>
            <person name="Pallen M.J."/>
        </authorList>
    </citation>
    <scope>NUCLEOTIDE SEQUENCE</scope>
    <source>
        <strain evidence="13">ChiBcolR7-354</strain>
    </source>
</reference>
<dbReference type="SUPFAM" id="SSF52317">
    <property type="entry name" value="Class I glutamine amidotransferase-like"/>
    <property type="match status" value="1"/>
</dbReference>
<evidence type="ECO:0000259" key="12">
    <source>
        <dbReference type="Pfam" id="PF00117"/>
    </source>
</evidence>
<gene>
    <name evidence="10 13" type="primary">hisH</name>
    <name evidence="13" type="ORF">IAB77_02335</name>
</gene>
<evidence type="ECO:0000256" key="7">
    <source>
        <dbReference type="ARBA" id="ARBA00023239"/>
    </source>
</evidence>
<dbReference type="Gene3D" id="3.40.50.880">
    <property type="match status" value="1"/>
</dbReference>
<dbReference type="Proteomes" id="UP000824262">
    <property type="component" value="Unassembled WGS sequence"/>
</dbReference>
<feature type="domain" description="Glutamine amidotransferase" evidence="12">
    <location>
        <begin position="4"/>
        <end position="197"/>
    </location>
</feature>
<dbReference type="CDD" id="cd01748">
    <property type="entry name" value="GATase1_IGP_Synthase"/>
    <property type="match status" value="1"/>
</dbReference>
<keyword evidence="4 10" id="KW-0378">Hydrolase</keyword>
<protein>
    <recommendedName>
        <fullName evidence="10">Imidazole glycerol phosphate synthase subunit HisH</fullName>
        <ecNumber evidence="10">4.3.2.10</ecNumber>
    </recommendedName>
    <alternativeName>
        <fullName evidence="10">IGP synthase glutaminase subunit</fullName>
        <ecNumber evidence="10">3.5.1.2</ecNumber>
    </alternativeName>
    <alternativeName>
        <fullName evidence="10">IGP synthase subunit HisH</fullName>
    </alternativeName>
    <alternativeName>
        <fullName evidence="10">ImGP synthase subunit HisH</fullName>
        <shortName evidence="10">IGPS subunit HisH</shortName>
    </alternativeName>
</protein>
<dbReference type="InterPro" id="IPR029062">
    <property type="entry name" value="Class_I_gatase-like"/>
</dbReference>
<comment type="subunit">
    <text evidence="2 10">Heterodimer of HisH and HisF.</text>
</comment>
<evidence type="ECO:0000256" key="6">
    <source>
        <dbReference type="ARBA" id="ARBA00023102"/>
    </source>
</evidence>
<comment type="catalytic activity">
    <reaction evidence="9 10">
        <text>L-glutamine + H2O = L-glutamate + NH4(+)</text>
        <dbReference type="Rhea" id="RHEA:15889"/>
        <dbReference type="ChEBI" id="CHEBI:15377"/>
        <dbReference type="ChEBI" id="CHEBI:28938"/>
        <dbReference type="ChEBI" id="CHEBI:29985"/>
        <dbReference type="ChEBI" id="CHEBI:58359"/>
        <dbReference type="EC" id="3.5.1.2"/>
    </reaction>
</comment>
<evidence type="ECO:0000256" key="5">
    <source>
        <dbReference type="ARBA" id="ARBA00022962"/>
    </source>
</evidence>
<accession>A0A9D0ZCI4</accession>
<dbReference type="GO" id="GO:0004359">
    <property type="term" value="F:glutaminase activity"/>
    <property type="evidence" value="ECO:0007669"/>
    <property type="project" value="UniProtKB-EC"/>
</dbReference>
<evidence type="ECO:0000256" key="9">
    <source>
        <dbReference type="ARBA" id="ARBA00049534"/>
    </source>
</evidence>
<keyword evidence="7 10" id="KW-0456">Lyase</keyword>
<keyword evidence="10" id="KW-0963">Cytoplasm</keyword>
<dbReference type="PANTHER" id="PTHR42701">
    <property type="entry name" value="IMIDAZOLE GLYCEROL PHOSPHATE SYNTHASE SUBUNIT HISH"/>
    <property type="match status" value="1"/>
</dbReference>
<dbReference type="AlphaFoldDB" id="A0A9D0ZCI4"/>
<dbReference type="Pfam" id="PF00117">
    <property type="entry name" value="GATase"/>
    <property type="match status" value="1"/>
</dbReference>
<dbReference type="PANTHER" id="PTHR42701:SF1">
    <property type="entry name" value="IMIDAZOLE GLYCEROL PHOSPHATE SYNTHASE SUBUNIT HISH"/>
    <property type="match status" value="1"/>
</dbReference>
<evidence type="ECO:0000313" key="14">
    <source>
        <dbReference type="Proteomes" id="UP000824262"/>
    </source>
</evidence>
<dbReference type="PROSITE" id="PS51273">
    <property type="entry name" value="GATASE_TYPE_1"/>
    <property type="match status" value="1"/>
</dbReference>
<evidence type="ECO:0000256" key="11">
    <source>
        <dbReference type="PIRSR" id="PIRSR000495-1"/>
    </source>
</evidence>
<dbReference type="GO" id="GO:0000107">
    <property type="term" value="F:imidazoleglycerol-phosphate synthase activity"/>
    <property type="evidence" value="ECO:0007669"/>
    <property type="project" value="UniProtKB-UniRule"/>
</dbReference>
<feature type="active site" evidence="10 11">
    <location>
        <position position="186"/>
    </location>
</feature>
<name>A0A9D0ZCI4_9FIRM</name>
<dbReference type="GO" id="GO:0000105">
    <property type="term" value="P:L-histidine biosynthetic process"/>
    <property type="evidence" value="ECO:0007669"/>
    <property type="project" value="UniProtKB-UniRule"/>
</dbReference>
<comment type="function">
    <text evidence="10">IGPS catalyzes the conversion of PRFAR and glutamine to IGP, AICAR and glutamate. The HisH subunit catalyzes the hydrolysis of glutamine to glutamate and ammonia as part of the synthesis of IGP and AICAR. The resulting ammonia molecule is channeled to the active site of HisF.</text>
</comment>
<evidence type="ECO:0000256" key="4">
    <source>
        <dbReference type="ARBA" id="ARBA00022801"/>
    </source>
</evidence>
<evidence type="ECO:0000256" key="10">
    <source>
        <dbReference type="HAMAP-Rule" id="MF_00278"/>
    </source>
</evidence>
<keyword evidence="6 10" id="KW-0368">Histidine biosynthesis</keyword>
<proteinExistence type="inferred from homology"/>
<evidence type="ECO:0000313" key="13">
    <source>
        <dbReference type="EMBL" id="HIQ78078.1"/>
    </source>
</evidence>
<dbReference type="InterPro" id="IPR010139">
    <property type="entry name" value="Imidazole-glycPsynth_HisH"/>
</dbReference>
<organism evidence="13 14">
    <name type="scientific">Candidatus Scatomorpha intestinavium</name>
    <dbReference type="NCBI Taxonomy" id="2840922"/>
    <lineage>
        <taxon>Bacteria</taxon>
        <taxon>Bacillati</taxon>
        <taxon>Bacillota</taxon>
        <taxon>Clostridia</taxon>
        <taxon>Eubacteriales</taxon>
        <taxon>Candidatus Scatomorpha</taxon>
    </lineage>
</organism>
<dbReference type="PIRSF" id="PIRSF000495">
    <property type="entry name" value="Amidotransf_hisH"/>
    <property type="match status" value="1"/>
</dbReference>
<dbReference type="InterPro" id="IPR017926">
    <property type="entry name" value="GATASE"/>
</dbReference>
<dbReference type="NCBIfam" id="TIGR01855">
    <property type="entry name" value="IMP_synth_hisH"/>
    <property type="match status" value="1"/>
</dbReference>
<comment type="caution">
    <text evidence="13">The sequence shown here is derived from an EMBL/GenBank/DDBJ whole genome shotgun (WGS) entry which is preliminary data.</text>
</comment>
<dbReference type="EC" id="4.3.2.10" evidence="10"/>
<keyword evidence="5 10" id="KW-0315">Glutamine amidotransferase</keyword>
<dbReference type="EC" id="3.5.1.2" evidence="10"/>
<dbReference type="GO" id="GO:0005737">
    <property type="term" value="C:cytoplasm"/>
    <property type="evidence" value="ECO:0007669"/>
    <property type="project" value="UniProtKB-SubCell"/>
</dbReference>
<keyword evidence="3 10" id="KW-0028">Amino-acid biosynthesis</keyword>
<comment type="pathway">
    <text evidence="1 10">Amino-acid biosynthesis; L-histidine biosynthesis; L-histidine from 5-phospho-alpha-D-ribose 1-diphosphate: step 5/9.</text>
</comment>
<dbReference type="EMBL" id="DVGA01000029">
    <property type="protein sequence ID" value="HIQ78078.1"/>
    <property type="molecule type" value="Genomic_DNA"/>
</dbReference>
<evidence type="ECO:0000256" key="2">
    <source>
        <dbReference type="ARBA" id="ARBA00011152"/>
    </source>
</evidence>
<evidence type="ECO:0000256" key="1">
    <source>
        <dbReference type="ARBA" id="ARBA00005091"/>
    </source>
</evidence>
<comment type="catalytic activity">
    <reaction evidence="8 10">
        <text>5-[(5-phospho-1-deoxy-D-ribulos-1-ylimino)methylamino]-1-(5-phospho-beta-D-ribosyl)imidazole-4-carboxamide + L-glutamine = D-erythro-1-(imidazol-4-yl)glycerol 3-phosphate + 5-amino-1-(5-phospho-beta-D-ribosyl)imidazole-4-carboxamide + L-glutamate + H(+)</text>
        <dbReference type="Rhea" id="RHEA:24793"/>
        <dbReference type="ChEBI" id="CHEBI:15378"/>
        <dbReference type="ChEBI" id="CHEBI:29985"/>
        <dbReference type="ChEBI" id="CHEBI:58278"/>
        <dbReference type="ChEBI" id="CHEBI:58359"/>
        <dbReference type="ChEBI" id="CHEBI:58475"/>
        <dbReference type="ChEBI" id="CHEBI:58525"/>
        <dbReference type="EC" id="4.3.2.10"/>
    </reaction>
</comment>
<dbReference type="GO" id="GO:0016829">
    <property type="term" value="F:lyase activity"/>
    <property type="evidence" value="ECO:0007669"/>
    <property type="project" value="UniProtKB-KW"/>
</dbReference>
<evidence type="ECO:0000256" key="8">
    <source>
        <dbReference type="ARBA" id="ARBA00047838"/>
    </source>
</evidence>
<reference evidence="13" key="1">
    <citation type="submission" date="2020-10" db="EMBL/GenBank/DDBJ databases">
        <authorList>
            <person name="Gilroy R."/>
        </authorList>
    </citation>
    <scope>NUCLEOTIDE SEQUENCE</scope>
    <source>
        <strain evidence="13">ChiBcolR7-354</strain>
    </source>
</reference>
<feature type="active site" description="Nucleophile" evidence="10 11">
    <location>
        <position position="79"/>
    </location>
</feature>